<comment type="caution">
    <text evidence="3">The sequence shown here is derived from an EMBL/GenBank/DDBJ whole genome shotgun (WGS) entry which is preliminary data.</text>
</comment>
<feature type="non-terminal residue" evidence="3">
    <location>
        <position position="203"/>
    </location>
</feature>
<dbReference type="InterPro" id="IPR001715">
    <property type="entry name" value="CH_dom"/>
</dbReference>
<organism evidence="3 4">
    <name type="scientific">Batillaria attramentaria</name>
    <dbReference type="NCBI Taxonomy" id="370345"/>
    <lineage>
        <taxon>Eukaryota</taxon>
        <taxon>Metazoa</taxon>
        <taxon>Spiralia</taxon>
        <taxon>Lophotrochozoa</taxon>
        <taxon>Mollusca</taxon>
        <taxon>Gastropoda</taxon>
        <taxon>Caenogastropoda</taxon>
        <taxon>Sorbeoconcha</taxon>
        <taxon>Cerithioidea</taxon>
        <taxon>Batillariidae</taxon>
        <taxon>Batillaria</taxon>
    </lineage>
</organism>
<feature type="compositionally biased region" description="Basic and acidic residues" evidence="1">
    <location>
        <begin position="193"/>
        <end position="203"/>
    </location>
</feature>
<reference evidence="3 4" key="1">
    <citation type="journal article" date="2023" name="Sci. Data">
        <title>Genome assembly of the Korean intertidal mud-creeper Batillaria attramentaria.</title>
        <authorList>
            <person name="Patra A.K."/>
            <person name="Ho P.T."/>
            <person name="Jun S."/>
            <person name="Lee S.J."/>
            <person name="Kim Y."/>
            <person name="Won Y.J."/>
        </authorList>
    </citation>
    <scope>NUCLEOTIDE SEQUENCE [LARGE SCALE GENOMIC DNA]</scope>
    <source>
        <strain evidence="3">Wonlab-2016</strain>
    </source>
</reference>
<evidence type="ECO:0000256" key="1">
    <source>
        <dbReference type="SAM" id="MobiDB-lite"/>
    </source>
</evidence>
<evidence type="ECO:0000259" key="2">
    <source>
        <dbReference type="PROSITE" id="PS50021"/>
    </source>
</evidence>
<proteinExistence type="predicted"/>
<dbReference type="PANTHER" id="PTHR46756">
    <property type="entry name" value="TRANSGELIN"/>
    <property type="match status" value="1"/>
</dbReference>
<dbReference type="InterPro" id="IPR036872">
    <property type="entry name" value="CH_dom_sf"/>
</dbReference>
<feature type="region of interest" description="Disordered" evidence="1">
    <location>
        <begin position="181"/>
        <end position="203"/>
    </location>
</feature>
<dbReference type="Gene3D" id="1.10.418.10">
    <property type="entry name" value="Calponin-like domain"/>
    <property type="match status" value="1"/>
</dbReference>
<feature type="domain" description="Calponin-homology (CH)" evidence="2">
    <location>
        <begin position="33"/>
        <end position="163"/>
    </location>
</feature>
<sequence>METDSPGGGGGGTLLVLQPKSLRSFTTNDEYLYAMKEDLAEWFACLYKLVVDAETFLQVLETGVVLCRHANEVQHFFKERRQQGQPLEMRSYFVRTVPEGQVICRDGVKPGTFQARDNVSNFITWCRNLGIPDVLRFETDDLVLRKNEKSVILCLLELARVGAKLGMLAPTLVQMEQEIDEEIESGEPPKQIKTCDMKSLDEL</sequence>
<dbReference type="SMART" id="SM00033">
    <property type="entry name" value="CH"/>
    <property type="match status" value="1"/>
</dbReference>
<dbReference type="AlphaFoldDB" id="A0ABD0JRQ1"/>
<dbReference type="SUPFAM" id="SSF47576">
    <property type="entry name" value="Calponin-homology domain, CH-domain"/>
    <property type="match status" value="1"/>
</dbReference>
<dbReference type="PANTHER" id="PTHR46756:SF18">
    <property type="entry name" value="GAS2-LIKE PROTEIN PICKLED EGGS"/>
    <property type="match status" value="1"/>
</dbReference>
<evidence type="ECO:0000313" key="3">
    <source>
        <dbReference type="EMBL" id="KAK7477436.1"/>
    </source>
</evidence>
<dbReference type="EMBL" id="JACVVK020000350">
    <property type="protein sequence ID" value="KAK7477436.1"/>
    <property type="molecule type" value="Genomic_DNA"/>
</dbReference>
<dbReference type="PROSITE" id="PS50021">
    <property type="entry name" value="CH"/>
    <property type="match status" value="1"/>
</dbReference>
<name>A0ABD0JRQ1_9CAEN</name>
<protein>
    <recommendedName>
        <fullName evidence="2">Calponin-homology (CH) domain-containing protein</fullName>
    </recommendedName>
</protein>
<accession>A0ABD0JRQ1</accession>
<dbReference type="CDD" id="cd21268">
    <property type="entry name" value="CH_GAS2L1_2"/>
    <property type="match status" value="1"/>
</dbReference>
<dbReference type="Pfam" id="PF00307">
    <property type="entry name" value="CH"/>
    <property type="match status" value="1"/>
</dbReference>
<gene>
    <name evidence="3" type="ORF">BaRGS_00031338</name>
</gene>
<evidence type="ECO:0000313" key="4">
    <source>
        <dbReference type="Proteomes" id="UP001519460"/>
    </source>
</evidence>
<keyword evidence="4" id="KW-1185">Reference proteome</keyword>
<dbReference type="Proteomes" id="UP001519460">
    <property type="component" value="Unassembled WGS sequence"/>
</dbReference>